<evidence type="ECO:0000313" key="3">
    <source>
        <dbReference type="Proteomes" id="UP001396898"/>
    </source>
</evidence>
<keyword evidence="3" id="KW-1185">Reference proteome</keyword>
<reference evidence="2 3" key="1">
    <citation type="submission" date="2023-01" db="EMBL/GenBank/DDBJ databases">
        <title>Analysis of 21 Apiospora genomes using comparative genomics revels a genus with tremendous synthesis potential of carbohydrate active enzymes and secondary metabolites.</title>
        <authorList>
            <person name="Sorensen T."/>
        </authorList>
    </citation>
    <scope>NUCLEOTIDE SEQUENCE [LARGE SCALE GENOMIC DNA]</scope>
    <source>
        <strain evidence="2 3">CBS 20057</strain>
    </source>
</reference>
<feature type="region of interest" description="Disordered" evidence="1">
    <location>
        <begin position="60"/>
        <end position="85"/>
    </location>
</feature>
<evidence type="ECO:0000313" key="2">
    <source>
        <dbReference type="EMBL" id="KAK8013564.1"/>
    </source>
</evidence>
<gene>
    <name evidence="2" type="ORF">PG991_009157</name>
</gene>
<organism evidence="2 3">
    <name type="scientific">Apiospora marii</name>
    <dbReference type="NCBI Taxonomy" id="335849"/>
    <lineage>
        <taxon>Eukaryota</taxon>
        <taxon>Fungi</taxon>
        <taxon>Dikarya</taxon>
        <taxon>Ascomycota</taxon>
        <taxon>Pezizomycotina</taxon>
        <taxon>Sordariomycetes</taxon>
        <taxon>Xylariomycetidae</taxon>
        <taxon>Amphisphaeriales</taxon>
        <taxon>Apiosporaceae</taxon>
        <taxon>Apiospora</taxon>
    </lineage>
</organism>
<dbReference type="Proteomes" id="UP001396898">
    <property type="component" value="Unassembled WGS sequence"/>
</dbReference>
<sequence>MRPSLRALQDAAIATVHSHSQAFENALGADFAAAPLRTSASPDGARRLGTAGYRRASLVRRGGLRPHELPKSNPRAATRSTRGGG</sequence>
<evidence type="ECO:0000256" key="1">
    <source>
        <dbReference type="SAM" id="MobiDB-lite"/>
    </source>
</evidence>
<comment type="caution">
    <text evidence="2">The sequence shown here is derived from an EMBL/GenBank/DDBJ whole genome shotgun (WGS) entry which is preliminary data.</text>
</comment>
<dbReference type="EMBL" id="JAQQWI010000013">
    <property type="protein sequence ID" value="KAK8013564.1"/>
    <property type="molecule type" value="Genomic_DNA"/>
</dbReference>
<name>A0ABR1RM00_9PEZI</name>
<protein>
    <submittedName>
        <fullName evidence="2">Uncharacterized protein</fullName>
    </submittedName>
</protein>
<proteinExistence type="predicted"/>
<accession>A0ABR1RM00</accession>